<evidence type="ECO:0000256" key="6">
    <source>
        <dbReference type="ARBA" id="ARBA00022839"/>
    </source>
</evidence>
<dbReference type="InterPro" id="IPR003029">
    <property type="entry name" value="S1_domain"/>
</dbReference>
<dbReference type="InterPro" id="IPR001900">
    <property type="entry name" value="RNase_II/R"/>
</dbReference>
<keyword evidence="7 8" id="KW-0694">RNA-binding</keyword>
<evidence type="ECO:0000256" key="3">
    <source>
        <dbReference type="ARBA" id="ARBA00022490"/>
    </source>
</evidence>
<evidence type="ECO:0000259" key="9">
    <source>
        <dbReference type="PROSITE" id="PS50126"/>
    </source>
</evidence>
<dbReference type="InterPro" id="IPR022966">
    <property type="entry name" value="RNase_II/R_CS"/>
</dbReference>
<keyword evidence="11" id="KW-1185">Reference proteome</keyword>
<name>C7N4W7_SLAHD</name>
<dbReference type="KEGG" id="shi:Shel_09080"/>
<evidence type="ECO:0000313" key="11">
    <source>
        <dbReference type="Proteomes" id="UP000002026"/>
    </source>
</evidence>
<feature type="domain" description="S1 motif" evidence="9">
    <location>
        <begin position="578"/>
        <end position="659"/>
    </location>
</feature>
<dbReference type="eggNOG" id="COG0557">
    <property type="taxonomic scope" value="Bacteria"/>
</dbReference>
<evidence type="ECO:0000256" key="8">
    <source>
        <dbReference type="HAMAP-Rule" id="MF_01895"/>
    </source>
</evidence>
<dbReference type="HOGENOM" id="CLU_002333_7_1_11"/>
<evidence type="ECO:0000256" key="5">
    <source>
        <dbReference type="ARBA" id="ARBA00022801"/>
    </source>
</evidence>
<dbReference type="InterPro" id="IPR004476">
    <property type="entry name" value="RNase_II/RNase_R"/>
</dbReference>
<dbReference type="Proteomes" id="UP000002026">
    <property type="component" value="Chromosome"/>
</dbReference>
<dbReference type="InterPro" id="IPR012340">
    <property type="entry name" value="NA-bd_OB-fold"/>
</dbReference>
<sequence length="670" mass="74260">MNRARPRGVLNMTSAGYAFVQTAEGEFFIPASKVHDAFDGDVVEVSRLSSSERGSYAQAGPDRPAARVVRVVLRAHESIVGRYEVAEPFGIVVPEDPRIKHDIFTLRADAPHVQHGDIVRVRMTVYPNRREPAQGVVEEVLGHVGDAGMDVELIVARHKLETKFSPKVLEDVAHAAVGEAEALSSGDYRDIRNRVVFTIDPADAKDFDDALSFDKVGGYLRLGVHIADVSHYVPWNSPTDLEARRRSTSVYLVDRVVPMLPEVLSNDVCSLRPREPRRAMTVDLYLTETFSVHHVDAYPSIIESCARLDYDTVQECFDRVAGGERPAAVSMLQDVCKDPESVLVRLLGLKRVSVGLHERRLKRGGLDFDGVEAKVRLDDEGRPVGVDIRKTTQATSLVEEAMIAANEAVARLLRDGAIPSIYRVHEPPATGDLSALIPILQEFGYDSDVSMSRFAAGDPFAIQKVIAKAKGRLEEPLVSTLVVRAMTQARYVDACEPHFGLGSEAYTHFTSPIRRYPDLVVHRMLKVKLFGRTETTSAEEAALATIAAHASEMERKAETAARESQELKLFELLEEHIGEEFDGLVSGVTASGFFVRLDDTSEGFVSLRRAQEYFILDPERYTLTGSDSGVVYRLGARVRIRVRDVYPFERKADFDLVARLSSATLPKYKG</sequence>
<dbReference type="PROSITE" id="PS01175">
    <property type="entry name" value="RIBONUCLEASE_II"/>
    <property type="match status" value="1"/>
</dbReference>
<dbReference type="NCBIfam" id="TIGR00358">
    <property type="entry name" value="3_prime_RNase"/>
    <property type="match status" value="1"/>
</dbReference>
<dbReference type="PANTHER" id="PTHR23355">
    <property type="entry name" value="RIBONUCLEASE"/>
    <property type="match status" value="1"/>
</dbReference>
<evidence type="ECO:0000256" key="7">
    <source>
        <dbReference type="ARBA" id="ARBA00022884"/>
    </source>
</evidence>
<dbReference type="GO" id="GO:0005829">
    <property type="term" value="C:cytosol"/>
    <property type="evidence" value="ECO:0007669"/>
    <property type="project" value="TreeGrafter"/>
</dbReference>
<keyword evidence="4 8" id="KW-0540">Nuclease</keyword>
<comment type="catalytic activity">
    <reaction evidence="1 8">
        <text>Exonucleolytic cleavage in the 3'- to 5'-direction to yield nucleoside 5'-phosphates.</text>
        <dbReference type="EC" id="3.1.13.1"/>
    </reaction>
</comment>
<comment type="function">
    <text evidence="8">3'-5' exoribonuclease that releases 5'-nucleoside monophosphates and is involved in maturation of structured RNAs.</text>
</comment>
<evidence type="ECO:0000256" key="2">
    <source>
        <dbReference type="ARBA" id="ARBA00004496"/>
    </source>
</evidence>
<keyword evidence="3 8" id="KW-0963">Cytoplasm</keyword>
<dbReference type="SMART" id="SM00316">
    <property type="entry name" value="S1"/>
    <property type="match status" value="1"/>
</dbReference>
<dbReference type="HAMAP" id="MF_01895">
    <property type="entry name" value="RNase_R"/>
    <property type="match status" value="1"/>
</dbReference>
<dbReference type="STRING" id="471855.Shel_09080"/>
<dbReference type="SMART" id="SM00955">
    <property type="entry name" value="RNB"/>
    <property type="match status" value="1"/>
</dbReference>
<evidence type="ECO:0000256" key="4">
    <source>
        <dbReference type="ARBA" id="ARBA00022722"/>
    </source>
</evidence>
<dbReference type="PROSITE" id="PS50126">
    <property type="entry name" value="S1"/>
    <property type="match status" value="1"/>
</dbReference>
<keyword evidence="6 8" id="KW-0269">Exonuclease</keyword>
<dbReference type="InterPro" id="IPR050180">
    <property type="entry name" value="RNR_Ribonuclease"/>
</dbReference>
<reference evidence="10 11" key="1">
    <citation type="journal article" date="2009" name="Stand. Genomic Sci.">
        <title>Complete genome sequence of Slackia heliotrinireducens type strain (RHS 1).</title>
        <authorList>
            <person name="Pukall R."/>
            <person name="Lapidus A."/>
            <person name="Nolan M."/>
            <person name="Copeland A."/>
            <person name="Glavina Del Rio T."/>
            <person name="Lucas S."/>
            <person name="Chen F."/>
            <person name="Tice H."/>
            <person name="Cheng J.F."/>
            <person name="Chertkov O."/>
            <person name="Bruce D."/>
            <person name="Goodwin L."/>
            <person name="Kuske C."/>
            <person name="Brettin T."/>
            <person name="Detter J.C."/>
            <person name="Han C."/>
            <person name="Pitluck S."/>
            <person name="Pati A."/>
            <person name="Mavrommatis K."/>
            <person name="Ivanova N."/>
            <person name="Ovchinnikova G."/>
            <person name="Chen A."/>
            <person name="Palaniappan K."/>
            <person name="Schneider S."/>
            <person name="Rohde M."/>
            <person name="Chain P."/>
            <person name="D'haeseleer P."/>
            <person name="Goker M."/>
            <person name="Bristow J."/>
            <person name="Eisen J.A."/>
            <person name="Markowitz V."/>
            <person name="Kyrpides N.C."/>
            <person name="Klenk H.P."/>
            <person name="Hugenholtz P."/>
        </authorList>
    </citation>
    <scope>NUCLEOTIDE SEQUENCE [LARGE SCALE GENOMIC DNA]</scope>
    <source>
        <strain evidence="11">ATCC 29202 / DSM 20476 / NCTC 11029 / RHS 1</strain>
    </source>
</reference>
<dbReference type="Pfam" id="PF17876">
    <property type="entry name" value="CSD2"/>
    <property type="match status" value="1"/>
</dbReference>
<dbReference type="InterPro" id="IPR013223">
    <property type="entry name" value="RNase_B_OB_dom"/>
</dbReference>
<evidence type="ECO:0000256" key="1">
    <source>
        <dbReference type="ARBA" id="ARBA00001849"/>
    </source>
</evidence>
<dbReference type="GO" id="GO:0006402">
    <property type="term" value="P:mRNA catabolic process"/>
    <property type="evidence" value="ECO:0007669"/>
    <property type="project" value="TreeGrafter"/>
</dbReference>
<dbReference type="GO" id="GO:0008859">
    <property type="term" value="F:exoribonuclease II activity"/>
    <property type="evidence" value="ECO:0007669"/>
    <property type="project" value="UniProtKB-UniRule"/>
</dbReference>
<evidence type="ECO:0000313" key="10">
    <source>
        <dbReference type="EMBL" id="ACV21952.1"/>
    </source>
</evidence>
<dbReference type="SUPFAM" id="SSF50249">
    <property type="entry name" value="Nucleic acid-binding proteins"/>
    <property type="match status" value="3"/>
</dbReference>
<dbReference type="EC" id="3.1.13.1" evidence="8"/>
<dbReference type="PANTHER" id="PTHR23355:SF9">
    <property type="entry name" value="DIS3-LIKE EXONUCLEASE 2"/>
    <property type="match status" value="1"/>
</dbReference>
<dbReference type="InterPro" id="IPR040476">
    <property type="entry name" value="CSD2"/>
</dbReference>
<comment type="subcellular location">
    <subcellularLocation>
        <location evidence="2 8">Cytoplasm</location>
    </subcellularLocation>
</comment>
<dbReference type="CDD" id="cd04471">
    <property type="entry name" value="S1_RNase_R"/>
    <property type="match status" value="1"/>
</dbReference>
<dbReference type="InterPro" id="IPR011805">
    <property type="entry name" value="RNase_R"/>
</dbReference>
<dbReference type="Pfam" id="PF08206">
    <property type="entry name" value="OB_RNB"/>
    <property type="match status" value="1"/>
</dbReference>
<dbReference type="EMBL" id="CP001684">
    <property type="protein sequence ID" value="ACV21952.1"/>
    <property type="molecule type" value="Genomic_DNA"/>
</dbReference>
<accession>C7N4W7</accession>
<organism evidence="10 11">
    <name type="scientific">Slackia heliotrinireducens (strain ATCC 29202 / DSM 20476 / NCTC 11029 / RHS 1)</name>
    <name type="common">Peptococcus heliotrinreducens</name>
    <dbReference type="NCBI Taxonomy" id="471855"/>
    <lineage>
        <taxon>Bacteria</taxon>
        <taxon>Bacillati</taxon>
        <taxon>Actinomycetota</taxon>
        <taxon>Coriobacteriia</taxon>
        <taxon>Eggerthellales</taxon>
        <taxon>Eggerthellaceae</taxon>
        <taxon>Slackia</taxon>
    </lineage>
</organism>
<dbReference type="AlphaFoldDB" id="C7N4W7"/>
<dbReference type="Pfam" id="PF00773">
    <property type="entry name" value="RNB"/>
    <property type="match status" value="1"/>
</dbReference>
<comment type="similarity">
    <text evidence="8">Belongs to the RNR ribonuclease family. RNase R subfamily.</text>
</comment>
<dbReference type="GO" id="GO:0003723">
    <property type="term" value="F:RNA binding"/>
    <property type="evidence" value="ECO:0007669"/>
    <property type="project" value="UniProtKB-UniRule"/>
</dbReference>
<keyword evidence="5 8" id="KW-0378">Hydrolase</keyword>
<protein>
    <recommendedName>
        <fullName evidence="8">Ribonuclease R</fullName>
        <shortName evidence="8">RNase R</shortName>
        <ecNumber evidence="8">3.1.13.1</ecNumber>
    </recommendedName>
</protein>
<gene>
    <name evidence="8" type="primary">rnr</name>
    <name evidence="10" type="ordered locus">Shel_09080</name>
</gene>
<proteinExistence type="inferred from homology"/>
<dbReference type="Gene3D" id="2.40.50.140">
    <property type="entry name" value="Nucleic acid-binding proteins"/>
    <property type="match status" value="2"/>
</dbReference>